<reference evidence="2 3" key="1">
    <citation type="journal article" date="2019" name="BMC Genomics">
        <title>New insights from Opisthorchis felineus genome: update on genomics of the epidemiologically important liver flukes.</title>
        <authorList>
            <person name="Ershov N.I."/>
            <person name="Mordvinov V.A."/>
            <person name="Prokhortchouk E.B."/>
            <person name="Pakharukova M.Y."/>
            <person name="Gunbin K.V."/>
            <person name="Ustyantsev K."/>
            <person name="Genaev M.A."/>
            <person name="Blinov A.G."/>
            <person name="Mazur A."/>
            <person name="Boulygina E."/>
            <person name="Tsygankova S."/>
            <person name="Khrameeva E."/>
            <person name="Chekanov N."/>
            <person name="Fan G."/>
            <person name="Xiao A."/>
            <person name="Zhang H."/>
            <person name="Xu X."/>
            <person name="Yang H."/>
            <person name="Solovyev V."/>
            <person name="Lee S.M."/>
            <person name="Liu X."/>
            <person name="Afonnikov D.A."/>
            <person name="Skryabin K.G."/>
        </authorList>
    </citation>
    <scope>NUCLEOTIDE SEQUENCE [LARGE SCALE GENOMIC DNA]</scope>
    <source>
        <strain evidence="2">AK-0245</strain>
        <tissue evidence="2">Whole organism</tissue>
    </source>
</reference>
<keyword evidence="3" id="KW-1185">Reference proteome</keyword>
<proteinExistence type="predicted"/>
<dbReference type="AlphaFoldDB" id="A0A4S2M6E9"/>
<sequence length="76" mass="8357">MSKLLAFFKPKNIERKFSRLGDGHQLGGPSSSESPVESQPYVPPVRAKAEPSEGALKAAEAAMERMNQRQKKPGLY</sequence>
<comment type="caution">
    <text evidence="2">The sequence shown here is derived from an EMBL/GenBank/DDBJ whole genome shotgun (WGS) entry which is preliminary data.</text>
</comment>
<dbReference type="EMBL" id="SJOL01004143">
    <property type="protein sequence ID" value="TGZ71963.1"/>
    <property type="molecule type" value="Genomic_DNA"/>
</dbReference>
<evidence type="ECO:0000256" key="1">
    <source>
        <dbReference type="SAM" id="MobiDB-lite"/>
    </source>
</evidence>
<organism evidence="2 3">
    <name type="scientific">Opisthorchis felineus</name>
    <dbReference type="NCBI Taxonomy" id="147828"/>
    <lineage>
        <taxon>Eukaryota</taxon>
        <taxon>Metazoa</taxon>
        <taxon>Spiralia</taxon>
        <taxon>Lophotrochozoa</taxon>
        <taxon>Platyhelminthes</taxon>
        <taxon>Trematoda</taxon>
        <taxon>Digenea</taxon>
        <taxon>Opisthorchiida</taxon>
        <taxon>Opisthorchiata</taxon>
        <taxon>Opisthorchiidae</taxon>
        <taxon>Opisthorchis</taxon>
    </lineage>
</organism>
<dbReference type="OrthoDB" id="49605at2759"/>
<protein>
    <submittedName>
        <fullName evidence="2">Uncharacterized protein</fullName>
    </submittedName>
</protein>
<dbReference type="STRING" id="147828.A0A4S2M6E9"/>
<feature type="compositionally biased region" description="Low complexity" evidence="1">
    <location>
        <begin position="29"/>
        <end position="40"/>
    </location>
</feature>
<gene>
    <name evidence="2" type="ORF">CRM22_002359</name>
</gene>
<evidence type="ECO:0000313" key="3">
    <source>
        <dbReference type="Proteomes" id="UP000308267"/>
    </source>
</evidence>
<accession>A0A4S2M6E9</accession>
<name>A0A4S2M6E9_OPIFE</name>
<evidence type="ECO:0000313" key="2">
    <source>
        <dbReference type="EMBL" id="TGZ71963.1"/>
    </source>
</evidence>
<feature type="region of interest" description="Disordered" evidence="1">
    <location>
        <begin position="16"/>
        <end position="76"/>
    </location>
</feature>
<dbReference type="Proteomes" id="UP000308267">
    <property type="component" value="Unassembled WGS sequence"/>
</dbReference>